<evidence type="ECO:0000259" key="1">
    <source>
        <dbReference type="Pfam" id="PF04471"/>
    </source>
</evidence>
<dbReference type="Proteomes" id="UP000192726">
    <property type="component" value="Chromosome"/>
</dbReference>
<proteinExistence type="predicted"/>
<dbReference type="AlphaFoldDB" id="A0A1V0TYR3"/>
<dbReference type="GO" id="GO:0003677">
    <property type="term" value="F:DNA binding"/>
    <property type="evidence" value="ECO:0007669"/>
    <property type="project" value="InterPro"/>
</dbReference>
<gene>
    <name evidence="2" type="ORF">B1H19_31160</name>
</gene>
<protein>
    <recommendedName>
        <fullName evidence="1">Restriction endonuclease type IV Mrr domain-containing protein</fullName>
    </recommendedName>
</protein>
<feature type="domain" description="Restriction endonuclease type IV Mrr" evidence="1">
    <location>
        <begin position="34"/>
        <end position="105"/>
    </location>
</feature>
<evidence type="ECO:0000313" key="2">
    <source>
        <dbReference type="EMBL" id="ARF58051.1"/>
    </source>
</evidence>
<organism evidence="2 3">
    <name type="scientific">Streptomyces gilvosporeus</name>
    <dbReference type="NCBI Taxonomy" id="553510"/>
    <lineage>
        <taxon>Bacteria</taxon>
        <taxon>Bacillati</taxon>
        <taxon>Actinomycetota</taxon>
        <taxon>Actinomycetes</taxon>
        <taxon>Kitasatosporales</taxon>
        <taxon>Streptomycetaceae</taxon>
        <taxon>Streptomyces</taxon>
    </lineage>
</organism>
<keyword evidence="3" id="KW-1185">Reference proteome</keyword>
<sequence length="226" mass="25128">MTTGSGKNYERQVMRHLTERDKGVVFELDIKIPDTTGSYARQVDIWLPRTREIVECKHHSRRVGVGVIDALVGAMDDTGAAGGQVFGHKGFTRTALARASKAGIECTELPYEERFEIYPEPNGDGYYLGDYIDLCMASTRECDSFGRINYGDGQGNETPVCVGHSVDWGNIQMHGFIAYVILSHCLARPPADWAISTFVEEYGKRFESGYEWHIEESEVSGFAVAA</sequence>
<dbReference type="EMBL" id="CP020569">
    <property type="protein sequence ID" value="ARF58051.1"/>
    <property type="molecule type" value="Genomic_DNA"/>
</dbReference>
<reference evidence="2 3" key="1">
    <citation type="submission" date="2017-04" db="EMBL/GenBank/DDBJ databases">
        <title>Complete Genome Sequence of Streptomyces gilvosporeus F607, a Capable Producer of Natamycin.</title>
        <authorList>
            <person name="Zong G."/>
            <person name="Zhong C."/>
            <person name="Fu J."/>
            <person name="Qin R."/>
            <person name="Cao G."/>
        </authorList>
    </citation>
    <scope>NUCLEOTIDE SEQUENCE [LARGE SCALE GENOMIC DNA]</scope>
    <source>
        <strain evidence="2 3">F607</strain>
    </source>
</reference>
<dbReference type="RefSeq" id="WP_083108031.1">
    <property type="nucleotide sequence ID" value="NZ_CP020569.1"/>
</dbReference>
<evidence type="ECO:0000313" key="3">
    <source>
        <dbReference type="Proteomes" id="UP000192726"/>
    </source>
</evidence>
<name>A0A1V0TYR3_9ACTN</name>
<dbReference type="KEGG" id="sgv:B1H19_31160"/>
<dbReference type="SUPFAM" id="SSF52980">
    <property type="entry name" value="Restriction endonuclease-like"/>
    <property type="match status" value="1"/>
</dbReference>
<dbReference type="OrthoDB" id="3536052at2"/>
<dbReference type="InterPro" id="IPR011335">
    <property type="entry name" value="Restrct_endonuc-II-like"/>
</dbReference>
<accession>A0A1V0TYR3</accession>
<dbReference type="Pfam" id="PF04471">
    <property type="entry name" value="Mrr_cat"/>
    <property type="match status" value="1"/>
</dbReference>
<dbReference type="InterPro" id="IPR007560">
    <property type="entry name" value="Restrct_endonuc_IV_Mrr"/>
</dbReference>
<dbReference type="GO" id="GO:0009307">
    <property type="term" value="P:DNA restriction-modification system"/>
    <property type="evidence" value="ECO:0007669"/>
    <property type="project" value="InterPro"/>
</dbReference>
<dbReference type="GO" id="GO:0004519">
    <property type="term" value="F:endonuclease activity"/>
    <property type="evidence" value="ECO:0007669"/>
    <property type="project" value="InterPro"/>
</dbReference>